<dbReference type="EMBL" id="LWDF02000506">
    <property type="protein sequence ID" value="KAE8245440.1"/>
    <property type="molecule type" value="Genomic_DNA"/>
</dbReference>
<keyword evidence="3 4" id="KW-0326">Glycosidase</keyword>
<dbReference type="OrthoDB" id="62120at2759"/>
<dbReference type="Gene3D" id="3.20.20.80">
    <property type="entry name" value="Glycosidases"/>
    <property type="match status" value="1"/>
</dbReference>
<evidence type="ECO:0000256" key="5">
    <source>
        <dbReference type="SAM" id="MobiDB-lite"/>
    </source>
</evidence>
<dbReference type="GO" id="GO:0009251">
    <property type="term" value="P:glucan catabolic process"/>
    <property type="evidence" value="ECO:0007669"/>
    <property type="project" value="TreeGrafter"/>
</dbReference>
<proteinExistence type="inferred from homology"/>
<feature type="region of interest" description="Disordered" evidence="5">
    <location>
        <begin position="40"/>
        <end position="59"/>
    </location>
</feature>
<feature type="compositionally biased region" description="Low complexity" evidence="5">
    <location>
        <begin position="40"/>
        <end position="56"/>
    </location>
</feature>
<comment type="caution">
    <text evidence="8">The sequence shown here is derived from an EMBL/GenBank/DDBJ whole genome shotgun (WGS) entry which is preliminary data.</text>
</comment>
<dbReference type="InterPro" id="IPR017853">
    <property type="entry name" value="GH"/>
</dbReference>
<dbReference type="SUPFAM" id="SSF51445">
    <property type="entry name" value="(Trans)glycosidases"/>
    <property type="match status" value="1"/>
</dbReference>
<dbReference type="GO" id="GO:0009986">
    <property type="term" value="C:cell surface"/>
    <property type="evidence" value="ECO:0007669"/>
    <property type="project" value="TreeGrafter"/>
</dbReference>
<dbReference type="PANTHER" id="PTHR31297">
    <property type="entry name" value="GLUCAN ENDO-1,6-BETA-GLUCOSIDASE B"/>
    <property type="match status" value="1"/>
</dbReference>
<comment type="similarity">
    <text evidence="1 4">Belongs to the glycosyl hydrolase 5 (cellulase A) family.</text>
</comment>
<dbReference type="InterPro" id="IPR050386">
    <property type="entry name" value="Glycosyl_hydrolase_5"/>
</dbReference>
<keyword evidence="9" id="KW-1185">Reference proteome</keyword>
<organism evidence="8 9">
    <name type="scientific">Tilletia indica</name>
    <dbReference type="NCBI Taxonomy" id="43049"/>
    <lineage>
        <taxon>Eukaryota</taxon>
        <taxon>Fungi</taxon>
        <taxon>Dikarya</taxon>
        <taxon>Basidiomycota</taxon>
        <taxon>Ustilaginomycotina</taxon>
        <taxon>Exobasidiomycetes</taxon>
        <taxon>Tilletiales</taxon>
        <taxon>Tilletiaceae</taxon>
        <taxon>Tilletia</taxon>
    </lineage>
</organism>
<evidence type="ECO:0000259" key="7">
    <source>
        <dbReference type="Pfam" id="PF00150"/>
    </source>
</evidence>
<keyword evidence="6" id="KW-0732">Signal</keyword>
<feature type="chain" id="PRO_5044288213" description="Glycoside hydrolase family 5 domain-containing protein" evidence="6">
    <location>
        <begin position="31"/>
        <end position="451"/>
    </location>
</feature>
<dbReference type="GO" id="GO:0005576">
    <property type="term" value="C:extracellular region"/>
    <property type="evidence" value="ECO:0007669"/>
    <property type="project" value="TreeGrafter"/>
</dbReference>
<keyword evidence="2 4" id="KW-0378">Hydrolase</keyword>
<dbReference type="Pfam" id="PF00150">
    <property type="entry name" value="Cellulase"/>
    <property type="match status" value="1"/>
</dbReference>
<evidence type="ECO:0000256" key="3">
    <source>
        <dbReference type="ARBA" id="ARBA00023295"/>
    </source>
</evidence>
<evidence type="ECO:0000313" key="9">
    <source>
        <dbReference type="Proteomes" id="UP000077521"/>
    </source>
</evidence>
<feature type="domain" description="Glycoside hydrolase family 5" evidence="7">
    <location>
        <begin position="121"/>
        <end position="342"/>
    </location>
</feature>
<reference evidence="8" key="2">
    <citation type="journal article" date="2019" name="IMA Fungus">
        <title>Genome sequencing and comparison of five Tilletia species to identify candidate genes for the detection of regulated species infecting wheat.</title>
        <authorList>
            <person name="Nguyen H.D.T."/>
            <person name="Sultana T."/>
            <person name="Kesanakurti P."/>
            <person name="Hambleton S."/>
        </authorList>
    </citation>
    <scope>NUCLEOTIDE SEQUENCE</scope>
    <source>
        <strain evidence="8">DAOMC 236416</strain>
    </source>
</reference>
<reference evidence="8" key="1">
    <citation type="submission" date="2016-04" db="EMBL/GenBank/DDBJ databases">
        <authorList>
            <person name="Nguyen H.D."/>
            <person name="Samba Siva P."/>
            <person name="Cullis J."/>
            <person name="Levesque C.A."/>
            <person name="Hambleton S."/>
        </authorList>
    </citation>
    <scope>NUCLEOTIDE SEQUENCE</scope>
    <source>
        <strain evidence="8">DAOMC 236416</strain>
    </source>
</reference>
<protein>
    <recommendedName>
        <fullName evidence="7">Glycoside hydrolase family 5 domain-containing protein</fullName>
    </recommendedName>
</protein>
<evidence type="ECO:0000256" key="2">
    <source>
        <dbReference type="ARBA" id="ARBA00022801"/>
    </source>
</evidence>
<dbReference type="InterPro" id="IPR001547">
    <property type="entry name" value="Glyco_hydro_5"/>
</dbReference>
<dbReference type="AlphaFoldDB" id="A0A177TMZ4"/>
<dbReference type="PANTHER" id="PTHR31297:SF42">
    <property type="entry name" value="GLYCOSIDE HYDROLASE FAMILY 5 DOMAIN-CONTAINING PROTEIN"/>
    <property type="match status" value="1"/>
</dbReference>
<evidence type="ECO:0000256" key="1">
    <source>
        <dbReference type="ARBA" id="ARBA00005641"/>
    </source>
</evidence>
<accession>A0A177TMZ4</accession>
<feature type="signal peptide" evidence="6">
    <location>
        <begin position="1"/>
        <end position="30"/>
    </location>
</feature>
<evidence type="ECO:0000256" key="6">
    <source>
        <dbReference type="SAM" id="SignalP"/>
    </source>
</evidence>
<sequence length="451" mass="50139">MVAFPSSLRFLVCLALVGVHLNQQTQLVLGAALPSPSTIPSAASSISNTTPSASPPDVKAINDQDNKIRGVGLGGWLVPESFITPSLFSRTNNSAIVDEWSFWSLQPTAQATHLLQSHLDNFITERDFAAMAQLGLNHVRLPIPFYAIDVAADEPYLKLNRWELAKQAVKWAAMQRIRVIIDLHSLPGGQNGYDHSGRLGQNLWASNQTYFDRSLKIVETIATEFSKPEYLGAVIAIEPVNEPMTNNTRVDEYYKASHHLINTISSSTIVTLLDDGGPQNLDSWRNRTHPRAMTAMSSHPYLMFSDEDILLSRTDKVAKICDMGKQYQNFHQQEMYLVVDEMTPAFTDCAINVNGRGKGSRYDGTFPGAKGRRSTCKGKIGSGAGFSSGYKQMLALMWEAQVVSFERTAGWMQWTWKTEPGYAEDWSFSAGVAHGWIPQDLNERRFNVTCP</sequence>
<evidence type="ECO:0000313" key="8">
    <source>
        <dbReference type="EMBL" id="KAE8245440.1"/>
    </source>
</evidence>
<dbReference type="GO" id="GO:0008422">
    <property type="term" value="F:beta-glucosidase activity"/>
    <property type="evidence" value="ECO:0007669"/>
    <property type="project" value="TreeGrafter"/>
</dbReference>
<evidence type="ECO:0000256" key="4">
    <source>
        <dbReference type="RuleBase" id="RU361153"/>
    </source>
</evidence>
<gene>
    <name evidence="8" type="ORF">A4X13_0g5918</name>
</gene>
<name>A0A177TMZ4_9BASI</name>
<dbReference type="Proteomes" id="UP000077521">
    <property type="component" value="Unassembled WGS sequence"/>
</dbReference>